<accession>A0ACD5VUA7</accession>
<name>A0ACD5VUA7_AVESA</name>
<dbReference type="EnsemblPlants" id="AVESA.00010b.r2.3CG0507630.1">
    <property type="protein sequence ID" value="AVESA.00010b.r2.3CG0507630.1.CDS"/>
    <property type="gene ID" value="AVESA.00010b.r2.3CG0507630"/>
</dbReference>
<protein>
    <submittedName>
        <fullName evidence="1">Uncharacterized protein</fullName>
    </submittedName>
</protein>
<reference evidence="1" key="2">
    <citation type="submission" date="2025-09" db="UniProtKB">
        <authorList>
            <consortium name="EnsemblPlants"/>
        </authorList>
    </citation>
    <scope>IDENTIFICATION</scope>
</reference>
<organism evidence="1 2">
    <name type="scientific">Avena sativa</name>
    <name type="common">Oat</name>
    <dbReference type="NCBI Taxonomy" id="4498"/>
    <lineage>
        <taxon>Eukaryota</taxon>
        <taxon>Viridiplantae</taxon>
        <taxon>Streptophyta</taxon>
        <taxon>Embryophyta</taxon>
        <taxon>Tracheophyta</taxon>
        <taxon>Spermatophyta</taxon>
        <taxon>Magnoliopsida</taxon>
        <taxon>Liliopsida</taxon>
        <taxon>Poales</taxon>
        <taxon>Poaceae</taxon>
        <taxon>BOP clade</taxon>
        <taxon>Pooideae</taxon>
        <taxon>Poodae</taxon>
        <taxon>Poeae</taxon>
        <taxon>Poeae Chloroplast Group 1 (Aveneae type)</taxon>
        <taxon>Aveninae</taxon>
        <taxon>Avena</taxon>
    </lineage>
</organism>
<sequence>MASTAATAYVVALPYPGRGHINPMLAACRLLVAADSALAVTLVVTEEWHALLASATLPDRIRFATIPNVLPSERGRGADHGGFIDAVCHKMGKPVERLLDRLALERRPSAIVADTYLTWAVEAGARRGIPVCSLWTQPATFFLALYHLDLWPLVDGSDPEEGLNFKSLDEYVPGLSPLRQSDVKIFRAREQPLKIAAQALTDVRKAQCVLLTSFHELEPVAIDRAAELLPCPVYSVGPPSVPRLPLLFKGGDNEIHDEEHREWLDAQPDNSVLYVSFGSYVSMQPSQFQEITMGLRDSGVRFFWVARDEAADLRETCGDRGLAVPWCEQQKVLCHPSVGGFLSHCGWNSVLEAVCAGVPLLAFPVVWDQLVNARMAADEWKIGIDLREHRGEDGTVSRDAISAAVRRLMDLDSGVGHEMRRRAAELRHASRSAVKEGGSSHRSLNSFLQDLAEGKLDITEAPR</sequence>
<dbReference type="Proteomes" id="UP001732700">
    <property type="component" value="Chromosome 3C"/>
</dbReference>
<reference evidence="1" key="1">
    <citation type="submission" date="2021-05" db="EMBL/GenBank/DDBJ databases">
        <authorList>
            <person name="Scholz U."/>
            <person name="Mascher M."/>
            <person name="Fiebig A."/>
        </authorList>
    </citation>
    <scope>NUCLEOTIDE SEQUENCE [LARGE SCALE GENOMIC DNA]</scope>
</reference>
<evidence type="ECO:0000313" key="1">
    <source>
        <dbReference type="EnsemblPlants" id="AVESA.00010b.r2.3CG0507630.1.CDS"/>
    </source>
</evidence>
<keyword evidence="2" id="KW-1185">Reference proteome</keyword>
<proteinExistence type="predicted"/>
<evidence type="ECO:0000313" key="2">
    <source>
        <dbReference type="Proteomes" id="UP001732700"/>
    </source>
</evidence>